<accession>A0A2T1LTB0</accession>
<reference evidence="10 11" key="2">
    <citation type="submission" date="2018-03" db="EMBL/GenBank/DDBJ databases">
        <authorList>
            <person name="Keele B.F."/>
        </authorList>
    </citation>
    <scope>NUCLEOTIDE SEQUENCE [LARGE SCALE GENOMIC DNA]</scope>
    <source>
        <strain evidence="10 11">CCALA 016</strain>
    </source>
</reference>
<evidence type="ECO:0000256" key="5">
    <source>
        <dbReference type="ARBA" id="ARBA00023163"/>
    </source>
</evidence>
<dbReference type="GO" id="GO:0000976">
    <property type="term" value="F:transcription cis-regulatory region binding"/>
    <property type="evidence" value="ECO:0007669"/>
    <property type="project" value="TreeGrafter"/>
</dbReference>
<dbReference type="GO" id="GO:0000156">
    <property type="term" value="F:phosphorelay response regulator activity"/>
    <property type="evidence" value="ECO:0007669"/>
    <property type="project" value="TreeGrafter"/>
</dbReference>
<gene>
    <name evidence="10" type="ORF">C7H19_19910</name>
</gene>
<dbReference type="NCBIfam" id="NF041734">
    <property type="entry name" value="resp_reg_RppA"/>
    <property type="match status" value="1"/>
</dbReference>
<dbReference type="GO" id="GO:0032993">
    <property type="term" value="C:protein-DNA complex"/>
    <property type="evidence" value="ECO:0007669"/>
    <property type="project" value="TreeGrafter"/>
</dbReference>
<dbReference type="PROSITE" id="PS50110">
    <property type="entry name" value="RESPONSE_REGULATORY"/>
    <property type="match status" value="1"/>
</dbReference>
<dbReference type="InterPro" id="IPR049767">
    <property type="entry name" value="RppA"/>
</dbReference>
<dbReference type="Gene3D" id="6.10.250.690">
    <property type="match status" value="1"/>
</dbReference>
<keyword evidence="3" id="KW-0805">Transcription regulation</keyword>
<dbReference type="EMBL" id="PXOH01000029">
    <property type="protein sequence ID" value="PSF33652.1"/>
    <property type="molecule type" value="Genomic_DNA"/>
</dbReference>
<dbReference type="SUPFAM" id="SSF52172">
    <property type="entry name" value="CheY-like"/>
    <property type="match status" value="1"/>
</dbReference>
<dbReference type="AlphaFoldDB" id="A0A2T1LTB0"/>
<feature type="domain" description="Response regulatory" evidence="8">
    <location>
        <begin position="2"/>
        <end position="118"/>
    </location>
</feature>
<dbReference type="Gene3D" id="3.40.50.2300">
    <property type="match status" value="1"/>
</dbReference>
<sequence>MRVLLVEDESDLGEAIKRILIQEKYIVDWVQNGDEAWSYLQNKWTNYTLAIFDWLLPGLSGIELCRRLRQQNSSLLILMLTAKDQLEDKVEGLDAGADDYLVKPFRRAELLARIRALQRRSPQLQAQKLQLGGLILDYSTRTVCVQAVRGQQVIPLTTKEFQILEYLMEHPNQILTSEQIRNQIWEIGAEPVSNVVAAQIRLLRRKLESLNCGDLIETLHGVGYRLNAYATKQLIQ</sequence>
<dbReference type="SMART" id="SM00448">
    <property type="entry name" value="REC"/>
    <property type="match status" value="1"/>
</dbReference>
<dbReference type="RefSeq" id="WP_106458669.1">
    <property type="nucleotide sequence ID" value="NZ_PXOH01000029.1"/>
</dbReference>
<keyword evidence="2" id="KW-0902">Two-component regulatory system</keyword>
<dbReference type="SUPFAM" id="SSF46894">
    <property type="entry name" value="C-terminal effector domain of the bipartite response regulators"/>
    <property type="match status" value="1"/>
</dbReference>
<keyword evidence="11" id="KW-1185">Reference proteome</keyword>
<proteinExistence type="predicted"/>
<dbReference type="Gene3D" id="1.10.10.10">
    <property type="entry name" value="Winged helix-like DNA-binding domain superfamily/Winged helix DNA-binding domain"/>
    <property type="match status" value="1"/>
</dbReference>
<dbReference type="InterPro" id="IPR011006">
    <property type="entry name" value="CheY-like_superfamily"/>
</dbReference>
<name>A0A2T1LTB0_9CHRO</name>
<keyword evidence="5" id="KW-0804">Transcription</keyword>
<evidence type="ECO:0000256" key="1">
    <source>
        <dbReference type="ARBA" id="ARBA00022553"/>
    </source>
</evidence>
<protein>
    <submittedName>
        <fullName evidence="10">DNA-binding response regulator</fullName>
    </submittedName>
</protein>
<dbReference type="InterPro" id="IPR001867">
    <property type="entry name" value="OmpR/PhoB-type_DNA-bd"/>
</dbReference>
<feature type="domain" description="OmpR/PhoB-type" evidence="9">
    <location>
        <begin position="126"/>
        <end position="228"/>
    </location>
</feature>
<feature type="DNA-binding region" description="OmpR/PhoB-type" evidence="7">
    <location>
        <begin position="126"/>
        <end position="228"/>
    </location>
</feature>
<evidence type="ECO:0000259" key="9">
    <source>
        <dbReference type="PROSITE" id="PS51755"/>
    </source>
</evidence>
<evidence type="ECO:0000256" key="3">
    <source>
        <dbReference type="ARBA" id="ARBA00023015"/>
    </source>
</evidence>
<evidence type="ECO:0000313" key="11">
    <source>
        <dbReference type="Proteomes" id="UP000239001"/>
    </source>
</evidence>
<evidence type="ECO:0000313" key="10">
    <source>
        <dbReference type="EMBL" id="PSF33652.1"/>
    </source>
</evidence>
<dbReference type="CDD" id="cd00383">
    <property type="entry name" value="trans_reg_C"/>
    <property type="match status" value="1"/>
</dbReference>
<dbReference type="InterPro" id="IPR001789">
    <property type="entry name" value="Sig_transdc_resp-reg_receiver"/>
</dbReference>
<dbReference type="Proteomes" id="UP000239001">
    <property type="component" value="Unassembled WGS sequence"/>
</dbReference>
<evidence type="ECO:0000256" key="2">
    <source>
        <dbReference type="ARBA" id="ARBA00023012"/>
    </source>
</evidence>
<dbReference type="GO" id="GO:0005829">
    <property type="term" value="C:cytosol"/>
    <property type="evidence" value="ECO:0007669"/>
    <property type="project" value="TreeGrafter"/>
</dbReference>
<keyword evidence="1 6" id="KW-0597">Phosphoprotein</keyword>
<dbReference type="Pfam" id="PF00486">
    <property type="entry name" value="Trans_reg_C"/>
    <property type="match status" value="1"/>
</dbReference>
<dbReference type="PROSITE" id="PS51755">
    <property type="entry name" value="OMPR_PHOB"/>
    <property type="match status" value="1"/>
</dbReference>
<evidence type="ECO:0000256" key="4">
    <source>
        <dbReference type="ARBA" id="ARBA00023125"/>
    </source>
</evidence>
<dbReference type="InterPro" id="IPR016032">
    <property type="entry name" value="Sig_transdc_resp-reg_C-effctor"/>
</dbReference>
<dbReference type="CDD" id="cd19935">
    <property type="entry name" value="REC_OmpR_CusR-like"/>
    <property type="match status" value="1"/>
</dbReference>
<evidence type="ECO:0000256" key="6">
    <source>
        <dbReference type="PROSITE-ProRule" id="PRU00169"/>
    </source>
</evidence>
<evidence type="ECO:0000256" key="7">
    <source>
        <dbReference type="PROSITE-ProRule" id="PRU01091"/>
    </source>
</evidence>
<dbReference type="GO" id="GO:0006355">
    <property type="term" value="P:regulation of DNA-templated transcription"/>
    <property type="evidence" value="ECO:0007669"/>
    <property type="project" value="InterPro"/>
</dbReference>
<dbReference type="PANTHER" id="PTHR48111">
    <property type="entry name" value="REGULATOR OF RPOS"/>
    <property type="match status" value="1"/>
</dbReference>
<dbReference type="OrthoDB" id="455826at2"/>
<organism evidence="10 11">
    <name type="scientific">Aphanothece hegewaldii CCALA 016</name>
    <dbReference type="NCBI Taxonomy" id="2107694"/>
    <lineage>
        <taxon>Bacteria</taxon>
        <taxon>Bacillati</taxon>
        <taxon>Cyanobacteriota</taxon>
        <taxon>Cyanophyceae</taxon>
        <taxon>Oscillatoriophycideae</taxon>
        <taxon>Chroococcales</taxon>
        <taxon>Aphanothecaceae</taxon>
        <taxon>Aphanothece</taxon>
    </lineage>
</organism>
<dbReference type="Pfam" id="PF00072">
    <property type="entry name" value="Response_reg"/>
    <property type="match status" value="1"/>
</dbReference>
<dbReference type="FunFam" id="3.40.50.2300:FF:000002">
    <property type="entry name" value="DNA-binding response regulator PhoP"/>
    <property type="match status" value="1"/>
</dbReference>
<dbReference type="InterPro" id="IPR036388">
    <property type="entry name" value="WH-like_DNA-bd_sf"/>
</dbReference>
<dbReference type="PANTHER" id="PTHR48111:SF5">
    <property type="entry name" value="RESPONSE REGULATOR RPPA"/>
    <property type="match status" value="1"/>
</dbReference>
<dbReference type="InterPro" id="IPR039420">
    <property type="entry name" value="WalR-like"/>
</dbReference>
<feature type="modified residue" description="4-aspartylphosphate" evidence="6">
    <location>
        <position position="53"/>
    </location>
</feature>
<dbReference type="SMART" id="SM00862">
    <property type="entry name" value="Trans_reg_C"/>
    <property type="match status" value="1"/>
</dbReference>
<evidence type="ECO:0000259" key="8">
    <source>
        <dbReference type="PROSITE" id="PS50110"/>
    </source>
</evidence>
<comment type="caution">
    <text evidence="10">The sequence shown here is derived from an EMBL/GenBank/DDBJ whole genome shotgun (WGS) entry which is preliminary data.</text>
</comment>
<keyword evidence="4 7" id="KW-0238">DNA-binding</keyword>
<reference evidence="10 11" key="1">
    <citation type="submission" date="2018-03" db="EMBL/GenBank/DDBJ databases">
        <title>The ancient ancestry and fast evolution of plastids.</title>
        <authorList>
            <person name="Moore K.R."/>
            <person name="Magnabosco C."/>
            <person name="Momper L."/>
            <person name="Gold D.A."/>
            <person name="Bosak T."/>
            <person name="Fournier G.P."/>
        </authorList>
    </citation>
    <scope>NUCLEOTIDE SEQUENCE [LARGE SCALE GENOMIC DNA]</scope>
    <source>
        <strain evidence="10 11">CCALA 016</strain>
    </source>
</reference>